<evidence type="ECO:0000313" key="1">
    <source>
        <dbReference type="EMBL" id="SED12215.1"/>
    </source>
</evidence>
<name>A0A1H4Y3B4_9BRAD</name>
<evidence type="ECO:0000313" key="2">
    <source>
        <dbReference type="Proteomes" id="UP000198992"/>
    </source>
</evidence>
<dbReference type="Proteomes" id="UP000198992">
    <property type="component" value="Unassembled WGS sequence"/>
</dbReference>
<sequence>MGLVQHKYASVILAAERPAIPVRAMVEFALTGHAQIQFSGPGNERALGS</sequence>
<reference evidence="1 2" key="1">
    <citation type="submission" date="2016-10" db="EMBL/GenBank/DDBJ databases">
        <authorList>
            <person name="de Groot N.N."/>
        </authorList>
    </citation>
    <scope>NUCLEOTIDE SEQUENCE [LARGE SCALE GENOMIC DNA]</scope>
    <source>
        <strain evidence="1 2">MT12</strain>
    </source>
</reference>
<dbReference type="EMBL" id="FNTH01000001">
    <property type="protein sequence ID" value="SED12215.1"/>
    <property type="molecule type" value="Genomic_DNA"/>
</dbReference>
<protein>
    <submittedName>
        <fullName evidence="1">Uncharacterized protein</fullName>
    </submittedName>
</protein>
<dbReference type="AlphaFoldDB" id="A0A1H4Y3B4"/>
<organism evidence="1 2">
    <name type="scientific">Bradyrhizobium erythrophlei</name>
    <dbReference type="NCBI Taxonomy" id="1437360"/>
    <lineage>
        <taxon>Bacteria</taxon>
        <taxon>Pseudomonadati</taxon>
        <taxon>Pseudomonadota</taxon>
        <taxon>Alphaproteobacteria</taxon>
        <taxon>Hyphomicrobiales</taxon>
        <taxon>Nitrobacteraceae</taxon>
        <taxon>Bradyrhizobium</taxon>
    </lineage>
</organism>
<proteinExistence type="predicted"/>
<accession>A0A1H4Y3B4</accession>
<gene>
    <name evidence="1" type="ORF">SAMN05444164_3762</name>
</gene>